<dbReference type="EMBL" id="AKHW03005564">
    <property type="protein sequence ID" value="KYO26333.1"/>
    <property type="molecule type" value="Genomic_DNA"/>
</dbReference>
<gene>
    <name evidence="1" type="ORF">Y1Q_0005053</name>
</gene>
<dbReference type="AlphaFoldDB" id="A0A151MPD0"/>
<dbReference type="Proteomes" id="UP000050525">
    <property type="component" value="Unassembled WGS sequence"/>
</dbReference>
<reference evidence="1 2" key="1">
    <citation type="journal article" date="2012" name="Genome Biol.">
        <title>Sequencing three crocodilian genomes to illuminate the evolution of archosaurs and amniotes.</title>
        <authorList>
            <person name="St John J.A."/>
            <person name="Braun E.L."/>
            <person name="Isberg S.R."/>
            <person name="Miles L.G."/>
            <person name="Chong A.Y."/>
            <person name="Gongora J."/>
            <person name="Dalzell P."/>
            <person name="Moran C."/>
            <person name="Bed'hom B."/>
            <person name="Abzhanov A."/>
            <person name="Burgess S.C."/>
            <person name="Cooksey A.M."/>
            <person name="Castoe T.A."/>
            <person name="Crawford N.G."/>
            <person name="Densmore L.D."/>
            <person name="Drew J.C."/>
            <person name="Edwards S.V."/>
            <person name="Faircloth B.C."/>
            <person name="Fujita M.K."/>
            <person name="Greenwold M.J."/>
            <person name="Hoffmann F.G."/>
            <person name="Howard J.M."/>
            <person name="Iguchi T."/>
            <person name="Janes D.E."/>
            <person name="Khan S.Y."/>
            <person name="Kohno S."/>
            <person name="de Koning A.J."/>
            <person name="Lance S.L."/>
            <person name="McCarthy F.M."/>
            <person name="McCormack J.E."/>
            <person name="Merchant M.E."/>
            <person name="Peterson D.G."/>
            <person name="Pollock D.D."/>
            <person name="Pourmand N."/>
            <person name="Raney B.J."/>
            <person name="Roessler K.A."/>
            <person name="Sanford J.R."/>
            <person name="Sawyer R.H."/>
            <person name="Schmidt C.J."/>
            <person name="Triplett E.W."/>
            <person name="Tuberville T.D."/>
            <person name="Venegas-Anaya M."/>
            <person name="Howard J.T."/>
            <person name="Jarvis E.D."/>
            <person name="Guillette L.J.Jr."/>
            <person name="Glenn T.C."/>
            <person name="Green R.E."/>
            <person name="Ray D.A."/>
        </authorList>
    </citation>
    <scope>NUCLEOTIDE SEQUENCE [LARGE SCALE GENOMIC DNA]</scope>
    <source>
        <strain evidence="1">KSC_2009_1</strain>
    </source>
</reference>
<dbReference type="STRING" id="8496.A0A151MPD0"/>
<evidence type="ECO:0000313" key="1">
    <source>
        <dbReference type="EMBL" id="KYO26333.1"/>
    </source>
</evidence>
<organism evidence="1 2">
    <name type="scientific">Alligator mississippiensis</name>
    <name type="common">American alligator</name>
    <dbReference type="NCBI Taxonomy" id="8496"/>
    <lineage>
        <taxon>Eukaryota</taxon>
        <taxon>Metazoa</taxon>
        <taxon>Chordata</taxon>
        <taxon>Craniata</taxon>
        <taxon>Vertebrata</taxon>
        <taxon>Euteleostomi</taxon>
        <taxon>Archelosauria</taxon>
        <taxon>Archosauria</taxon>
        <taxon>Crocodylia</taxon>
        <taxon>Alligatoridae</taxon>
        <taxon>Alligatorinae</taxon>
        <taxon>Alligator</taxon>
    </lineage>
</organism>
<evidence type="ECO:0000313" key="2">
    <source>
        <dbReference type="Proteomes" id="UP000050525"/>
    </source>
</evidence>
<protein>
    <submittedName>
        <fullName evidence="1">Uncharacterized protein</fullName>
    </submittedName>
</protein>
<accession>A0A151MPD0</accession>
<sequence length="172" mass="20139">MRGTSRKKVHHLKGEMAVIHDVHEKKQMSDIQEQLKTTSSGEIKAETRNSNLFQMETTQKSRYKEDFSQRLKLQKQALQLQHHLQNERENCLQRSKWMRERLIQSEALILQLEGKLYTMNGGDPELMAKVQKIQETNEAEVKQIQEETAAAYHQNTAYAAEKQNLCEAMLWI</sequence>
<comment type="caution">
    <text evidence="1">The sequence shown here is derived from an EMBL/GenBank/DDBJ whole genome shotgun (WGS) entry which is preliminary data.</text>
</comment>
<keyword evidence="2" id="KW-1185">Reference proteome</keyword>
<proteinExistence type="predicted"/>
<name>A0A151MPD0_ALLMI</name>